<evidence type="ECO:0000256" key="2">
    <source>
        <dbReference type="ARBA" id="ARBA00022516"/>
    </source>
</evidence>
<dbReference type="Gene3D" id="3.40.47.10">
    <property type="match status" value="1"/>
</dbReference>
<evidence type="ECO:0000256" key="3">
    <source>
        <dbReference type="ARBA" id="ARBA00022679"/>
    </source>
</evidence>
<dbReference type="Pfam" id="PF02801">
    <property type="entry name" value="Ketoacyl-synt_C"/>
    <property type="match status" value="1"/>
</dbReference>
<organism evidence="7 8">
    <name type="scientific">Mycobacterium stomatepiae</name>
    <dbReference type="NCBI Taxonomy" id="470076"/>
    <lineage>
        <taxon>Bacteria</taxon>
        <taxon>Bacillati</taxon>
        <taxon>Actinomycetota</taxon>
        <taxon>Actinomycetes</taxon>
        <taxon>Mycobacteriales</taxon>
        <taxon>Mycobacteriaceae</taxon>
        <taxon>Mycobacterium</taxon>
        <taxon>Mycobacterium simiae complex</taxon>
    </lineage>
</organism>
<dbReference type="AlphaFoldDB" id="A0A7I7Q810"/>
<evidence type="ECO:0000256" key="5">
    <source>
        <dbReference type="ARBA" id="ARBA00023160"/>
    </source>
</evidence>
<gene>
    <name evidence="7" type="ORF">MSTO_24370</name>
</gene>
<proteinExistence type="predicted"/>
<evidence type="ECO:0000256" key="1">
    <source>
        <dbReference type="ARBA" id="ARBA00005189"/>
    </source>
</evidence>
<evidence type="ECO:0000256" key="4">
    <source>
        <dbReference type="ARBA" id="ARBA00022832"/>
    </source>
</evidence>
<accession>A0A7I7Q810</accession>
<keyword evidence="5" id="KW-0275">Fatty acid biosynthesis</keyword>
<dbReference type="InterPro" id="IPR016039">
    <property type="entry name" value="Thiolase-like"/>
</dbReference>
<dbReference type="GO" id="GO:0006633">
    <property type="term" value="P:fatty acid biosynthetic process"/>
    <property type="evidence" value="ECO:0007669"/>
    <property type="project" value="UniProtKB-KW"/>
</dbReference>
<dbReference type="PANTHER" id="PTHR11712">
    <property type="entry name" value="POLYKETIDE SYNTHASE-RELATED"/>
    <property type="match status" value="1"/>
</dbReference>
<dbReference type="SUPFAM" id="SSF53901">
    <property type="entry name" value="Thiolase-like"/>
    <property type="match status" value="1"/>
</dbReference>
<dbReference type="EMBL" id="AP022587">
    <property type="protein sequence ID" value="BBY22232.1"/>
    <property type="molecule type" value="Genomic_DNA"/>
</dbReference>
<dbReference type="PANTHER" id="PTHR11712:SF336">
    <property type="entry name" value="3-OXOACYL-[ACYL-CARRIER-PROTEIN] SYNTHASE, MITOCHONDRIAL"/>
    <property type="match status" value="1"/>
</dbReference>
<dbReference type="KEGG" id="msto:MSTO_24370"/>
<dbReference type="InterPro" id="IPR000794">
    <property type="entry name" value="Beta-ketoacyl_synthase"/>
</dbReference>
<reference evidence="7 8" key="1">
    <citation type="journal article" date="2019" name="Emerg. Microbes Infect.">
        <title>Comprehensive subspecies identification of 175 nontuberculous mycobacteria species based on 7547 genomic profiles.</title>
        <authorList>
            <person name="Matsumoto Y."/>
            <person name="Kinjo T."/>
            <person name="Motooka D."/>
            <person name="Nabeya D."/>
            <person name="Jung N."/>
            <person name="Uechi K."/>
            <person name="Horii T."/>
            <person name="Iida T."/>
            <person name="Fujita J."/>
            <person name="Nakamura S."/>
        </authorList>
    </citation>
    <scope>NUCLEOTIDE SEQUENCE [LARGE SCALE GENOMIC DNA]</scope>
    <source>
        <strain evidence="7 8">JCM 17783</strain>
    </source>
</reference>
<sequence>MTAAIHAAQLTPNDVDLINAHATSSRVGDRAEADAITRVFPKAAATPRINAIKALTGHCLTAAGMIGAVGTLIQLEQGWLHPNPHLANPIVDLSWVGPKAETWSGACALSNSFGFGGMYASIVLTVA</sequence>
<keyword evidence="5" id="KW-0443">Lipid metabolism</keyword>
<protein>
    <recommendedName>
        <fullName evidence="6">Ketosynthase family 3 (KS3) domain-containing protein</fullName>
    </recommendedName>
</protein>
<dbReference type="InterPro" id="IPR014031">
    <property type="entry name" value="Ketoacyl_synth_C"/>
</dbReference>
<evidence type="ECO:0000313" key="8">
    <source>
        <dbReference type="Proteomes" id="UP000467130"/>
    </source>
</evidence>
<dbReference type="GO" id="GO:0004315">
    <property type="term" value="F:3-oxoacyl-[acyl-carrier-protein] synthase activity"/>
    <property type="evidence" value="ECO:0007669"/>
    <property type="project" value="TreeGrafter"/>
</dbReference>
<dbReference type="Proteomes" id="UP000467130">
    <property type="component" value="Chromosome"/>
</dbReference>
<evidence type="ECO:0000259" key="6">
    <source>
        <dbReference type="PROSITE" id="PS52004"/>
    </source>
</evidence>
<keyword evidence="4" id="KW-0276">Fatty acid metabolism</keyword>
<feature type="domain" description="Ketosynthase family 3 (KS3)" evidence="6">
    <location>
        <begin position="1"/>
        <end position="126"/>
    </location>
</feature>
<keyword evidence="8" id="KW-1185">Reference proteome</keyword>
<keyword evidence="3" id="KW-0808">Transferase</keyword>
<dbReference type="InterPro" id="IPR020841">
    <property type="entry name" value="PKS_Beta-ketoAc_synthase_dom"/>
</dbReference>
<comment type="pathway">
    <text evidence="1">Lipid metabolism.</text>
</comment>
<name>A0A7I7Q810_9MYCO</name>
<keyword evidence="2" id="KW-0444">Lipid biosynthesis</keyword>
<dbReference type="PROSITE" id="PS52004">
    <property type="entry name" value="KS3_2"/>
    <property type="match status" value="1"/>
</dbReference>
<evidence type="ECO:0000313" key="7">
    <source>
        <dbReference type="EMBL" id="BBY22232.1"/>
    </source>
</evidence>